<reference evidence="2 3" key="1">
    <citation type="journal article" date="2015" name="Int. J. Syst. Evol. Microbiol.">
        <title>Amycolatopsis rhabdoformis sp. nov., an actinomycete isolated from a tropical forest soil.</title>
        <authorList>
            <person name="Souza W.R."/>
            <person name="Silva R.E."/>
            <person name="Goodfellow M."/>
            <person name="Busarakam K."/>
            <person name="Figueiro F.S."/>
            <person name="Ferreira D."/>
            <person name="Rodrigues-Filho E."/>
            <person name="Moraes L.A.B."/>
            <person name="Zucchi T.D."/>
        </authorList>
    </citation>
    <scope>NUCLEOTIDE SEQUENCE [LARGE SCALE GENOMIC DNA]</scope>
    <source>
        <strain evidence="2 3">NCIMB 14900</strain>
    </source>
</reference>
<proteinExistence type="predicted"/>
<dbReference type="SUPFAM" id="SSF50129">
    <property type="entry name" value="GroES-like"/>
    <property type="match status" value="1"/>
</dbReference>
<dbReference type="InterPro" id="IPR011032">
    <property type="entry name" value="GroES-like_sf"/>
</dbReference>
<dbReference type="Proteomes" id="UP001330812">
    <property type="component" value="Chromosome"/>
</dbReference>
<dbReference type="Pfam" id="PF13602">
    <property type="entry name" value="ADH_zinc_N_2"/>
    <property type="match status" value="1"/>
</dbReference>
<accession>A0ABZ1HZL0</accession>
<name>A0ABZ1HZL0_9PSEU</name>
<dbReference type="RefSeq" id="WP_326566607.1">
    <property type="nucleotide sequence ID" value="NZ_CP142149.1"/>
</dbReference>
<feature type="domain" description="Enoyl reductase (ER)" evidence="1">
    <location>
        <begin position="10"/>
        <end position="305"/>
    </location>
</feature>
<dbReference type="PANTHER" id="PTHR44013">
    <property type="entry name" value="ZINC-TYPE ALCOHOL DEHYDROGENASE-LIKE PROTEIN C16A3.02C"/>
    <property type="match status" value="1"/>
</dbReference>
<dbReference type="CDD" id="cd05289">
    <property type="entry name" value="MDR_like_2"/>
    <property type="match status" value="1"/>
</dbReference>
<dbReference type="InterPro" id="IPR036291">
    <property type="entry name" value="NAD(P)-bd_dom_sf"/>
</dbReference>
<dbReference type="Gene3D" id="3.90.180.10">
    <property type="entry name" value="Medium-chain alcohol dehydrogenases, catalytic domain"/>
    <property type="match status" value="1"/>
</dbReference>
<dbReference type="Pfam" id="PF08240">
    <property type="entry name" value="ADH_N"/>
    <property type="match status" value="1"/>
</dbReference>
<organism evidence="2 3">
    <name type="scientific">Amycolatopsis rhabdoformis</name>
    <dbReference type="NCBI Taxonomy" id="1448059"/>
    <lineage>
        <taxon>Bacteria</taxon>
        <taxon>Bacillati</taxon>
        <taxon>Actinomycetota</taxon>
        <taxon>Actinomycetes</taxon>
        <taxon>Pseudonocardiales</taxon>
        <taxon>Pseudonocardiaceae</taxon>
        <taxon>Amycolatopsis</taxon>
    </lineage>
</organism>
<dbReference type="SUPFAM" id="SSF51735">
    <property type="entry name" value="NAD(P)-binding Rossmann-fold domains"/>
    <property type="match status" value="1"/>
</dbReference>
<dbReference type="EC" id="1.-.-.-" evidence="2"/>
<dbReference type="InterPro" id="IPR002364">
    <property type="entry name" value="Quin_OxRdtase/zeta-crystal_CS"/>
</dbReference>
<keyword evidence="2" id="KW-0560">Oxidoreductase</keyword>
<gene>
    <name evidence="2" type="ORF">VSH64_32750</name>
</gene>
<dbReference type="EMBL" id="CP142149">
    <property type="protein sequence ID" value="WSE27597.1"/>
    <property type="molecule type" value="Genomic_DNA"/>
</dbReference>
<keyword evidence="3" id="KW-1185">Reference proteome</keyword>
<evidence type="ECO:0000259" key="1">
    <source>
        <dbReference type="SMART" id="SM00829"/>
    </source>
</evidence>
<dbReference type="GO" id="GO:0016491">
    <property type="term" value="F:oxidoreductase activity"/>
    <property type="evidence" value="ECO:0007669"/>
    <property type="project" value="UniProtKB-KW"/>
</dbReference>
<dbReference type="PROSITE" id="PS01162">
    <property type="entry name" value="QOR_ZETA_CRYSTAL"/>
    <property type="match status" value="1"/>
</dbReference>
<dbReference type="InterPro" id="IPR020843">
    <property type="entry name" value="ER"/>
</dbReference>
<dbReference type="InterPro" id="IPR013154">
    <property type="entry name" value="ADH-like_N"/>
</dbReference>
<dbReference type="PANTHER" id="PTHR44013:SF1">
    <property type="entry name" value="ZINC-TYPE ALCOHOL DEHYDROGENASE-LIKE PROTEIN C16A3.02C"/>
    <property type="match status" value="1"/>
</dbReference>
<evidence type="ECO:0000313" key="3">
    <source>
        <dbReference type="Proteomes" id="UP001330812"/>
    </source>
</evidence>
<evidence type="ECO:0000313" key="2">
    <source>
        <dbReference type="EMBL" id="WSE27597.1"/>
    </source>
</evidence>
<protein>
    <submittedName>
        <fullName evidence="2">NADP-dependent oxidoreductase</fullName>
        <ecNumber evidence="2">1.-.-.-</ecNumber>
    </submittedName>
</protein>
<dbReference type="SMART" id="SM00829">
    <property type="entry name" value="PKS_ER"/>
    <property type="match status" value="1"/>
</dbReference>
<dbReference type="Gene3D" id="3.40.50.720">
    <property type="entry name" value="NAD(P)-binding Rossmann-like Domain"/>
    <property type="match status" value="1"/>
</dbReference>
<sequence length="307" mass="32235">MRLVTQQEFGGPEVLQVVDVPRPTPAPTEVLVRVHAAGVNPVDWKSRAHAVFLGEPPYTVGWDVSGVVEEVGFGATGLEAGDEVLGMPWFPRAASAYAEYVTAPSRQFVRKPAGLSHVEAAGLPLAGLTAWQALVDVANVRSGQRVLVDAAAGGVGHLAVQIAKARGAYVLGTASAAKHDFLRSIGVDEPIDYRDENATATDLDVHLGLVDERSDLRWLPAVKEGGLVICVPGGVAPAVEKEAAKRGVRTAGILVEPDRIGLLGLVELIEAGQLKVHVDQTFALEDAAKAHEVGEAGRVTGKLVLTV</sequence>
<dbReference type="InterPro" id="IPR052733">
    <property type="entry name" value="Chloroplast_QOR"/>
</dbReference>